<keyword evidence="10" id="KW-0406">Ion transport</keyword>
<comment type="similarity">
    <text evidence="7 10">Belongs to the fluoride channel Fluc/FEX (TC 1.A.43) family.</text>
</comment>
<evidence type="ECO:0000256" key="4">
    <source>
        <dbReference type="ARBA" id="ARBA00022989"/>
    </source>
</evidence>
<evidence type="ECO:0000313" key="12">
    <source>
        <dbReference type="Proteomes" id="UP000500953"/>
    </source>
</evidence>
<proteinExistence type="inferred from homology"/>
<feature type="transmembrane region" description="Helical" evidence="10">
    <location>
        <begin position="63"/>
        <end position="80"/>
    </location>
</feature>
<feature type="transmembrane region" description="Helical" evidence="10">
    <location>
        <begin position="92"/>
        <end position="117"/>
    </location>
</feature>
<evidence type="ECO:0000313" key="11">
    <source>
        <dbReference type="EMBL" id="QIS24630.1"/>
    </source>
</evidence>
<keyword evidence="10" id="KW-0479">Metal-binding</keyword>
<keyword evidence="5 10" id="KW-0472">Membrane</keyword>
<evidence type="ECO:0000256" key="2">
    <source>
        <dbReference type="ARBA" id="ARBA00022475"/>
    </source>
</evidence>
<comment type="activity regulation">
    <text evidence="10">Na(+) is not transported, but it plays an essential structural role and its presence is essential for fluoride channel function.</text>
</comment>
<organism evidence="11 12">
    <name type="scientific">Nocardia terpenica</name>
    <dbReference type="NCBI Taxonomy" id="455432"/>
    <lineage>
        <taxon>Bacteria</taxon>
        <taxon>Bacillati</taxon>
        <taxon>Actinomycetota</taxon>
        <taxon>Actinomycetes</taxon>
        <taxon>Mycobacteriales</taxon>
        <taxon>Nocardiaceae</taxon>
        <taxon>Nocardia</taxon>
    </lineage>
</organism>
<dbReference type="Proteomes" id="UP000500953">
    <property type="component" value="Chromosome"/>
</dbReference>
<name>A0A6G9ZGP4_9NOCA</name>
<reference evidence="11 12" key="1">
    <citation type="journal article" date="2019" name="ACS Chem. Biol.">
        <title>Identification and Mobilization of a Cryptic Antibiotic Biosynthesis Gene Locus from a Human-Pathogenic Nocardia Isolate.</title>
        <authorList>
            <person name="Herisse M."/>
            <person name="Ishida K."/>
            <person name="Porter J.L."/>
            <person name="Howden B."/>
            <person name="Hertweck C."/>
            <person name="Stinear T.P."/>
            <person name="Pidot S.J."/>
        </authorList>
    </citation>
    <scope>NUCLEOTIDE SEQUENCE [LARGE SCALE GENOMIC DNA]</scope>
    <source>
        <strain evidence="11 12">AUSMDU00012715</strain>
    </source>
</reference>
<accession>A0A6G9ZGP4</accession>
<evidence type="ECO:0000256" key="8">
    <source>
        <dbReference type="ARBA" id="ARBA00035585"/>
    </source>
</evidence>
<sequence>MLAISLGGALGALARYGLTLCWPTPSGGFPWAVFTINVTGSFLIGMLMIVITEIRTAHPLVRPFLGVGVLGGFTTFSTYANDIRALLRPDTVATALVYAAATLVCALLAALLAIGFTRRIHQFARERAHA</sequence>
<keyword evidence="2 10" id="KW-1003">Cell membrane</keyword>
<evidence type="ECO:0000256" key="3">
    <source>
        <dbReference type="ARBA" id="ARBA00022692"/>
    </source>
</evidence>
<protein>
    <recommendedName>
        <fullName evidence="10">Fluoride-specific ion channel FluC</fullName>
    </recommendedName>
</protein>
<evidence type="ECO:0000256" key="5">
    <source>
        <dbReference type="ARBA" id="ARBA00023136"/>
    </source>
</evidence>
<evidence type="ECO:0000256" key="1">
    <source>
        <dbReference type="ARBA" id="ARBA00004651"/>
    </source>
</evidence>
<keyword evidence="3 10" id="KW-0812">Transmembrane</keyword>
<dbReference type="GO" id="GO:0062054">
    <property type="term" value="F:fluoride channel activity"/>
    <property type="evidence" value="ECO:0007669"/>
    <property type="project" value="UniProtKB-UniRule"/>
</dbReference>
<keyword evidence="4 10" id="KW-1133">Transmembrane helix</keyword>
<dbReference type="GO" id="GO:0005886">
    <property type="term" value="C:plasma membrane"/>
    <property type="evidence" value="ECO:0007669"/>
    <property type="project" value="UniProtKB-SubCell"/>
</dbReference>
<keyword evidence="10" id="KW-0915">Sodium</keyword>
<feature type="binding site" evidence="10">
    <location>
        <position position="71"/>
    </location>
    <ligand>
        <name>Na(+)</name>
        <dbReference type="ChEBI" id="CHEBI:29101"/>
        <note>structural</note>
    </ligand>
</feature>
<dbReference type="EMBL" id="CP046173">
    <property type="protein sequence ID" value="QIS24630.1"/>
    <property type="molecule type" value="Genomic_DNA"/>
</dbReference>
<keyword evidence="6 10" id="KW-0407">Ion channel</keyword>
<feature type="transmembrane region" description="Helical" evidence="10">
    <location>
        <begin position="31"/>
        <end position="51"/>
    </location>
</feature>
<comment type="function">
    <text evidence="9 10">Fluoride-specific ion channel. Important for reducing fluoride concentration in the cell, thus reducing its toxicity.</text>
</comment>
<evidence type="ECO:0000256" key="9">
    <source>
        <dbReference type="ARBA" id="ARBA00049940"/>
    </source>
</evidence>
<dbReference type="AlphaFoldDB" id="A0A6G9ZGP4"/>
<dbReference type="GO" id="GO:0140114">
    <property type="term" value="P:cellular detoxification of fluoride"/>
    <property type="evidence" value="ECO:0007669"/>
    <property type="project" value="UniProtKB-UniRule"/>
</dbReference>
<dbReference type="HAMAP" id="MF_00454">
    <property type="entry name" value="FluC"/>
    <property type="match status" value="1"/>
</dbReference>
<evidence type="ECO:0000256" key="7">
    <source>
        <dbReference type="ARBA" id="ARBA00035120"/>
    </source>
</evidence>
<dbReference type="InterPro" id="IPR003691">
    <property type="entry name" value="FluC"/>
</dbReference>
<dbReference type="Pfam" id="PF02537">
    <property type="entry name" value="CRCB"/>
    <property type="match status" value="1"/>
</dbReference>
<comment type="catalytic activity">
    <reaction evidence="8">
        <text>fluoride(in) = fluoride(out)</text>
        <dbReference type="Rhea" id="RHEA:76159"/>
        <dbReference type="ChEBI" id="CHEBI:17051"/>
    </reaction>
    <physiologicalReaction direction="left-to-right" evidence="8">
        <dbReference type="Rhea" id="RHEA:76160"/>
    </physiologicalReaction>
</comment>
<evidence type="ECO:0000256" key="10">
    <source>
        <dbReference type="HAMAP-Rule" id="MF_00454"/>
    </source>
</evidence>
<evidence type="ECO:0000256" key="6">
    <source>
        <dbReference type="ARBA" id="ARBA00023303"/>
    </source>
</evidence>
<feature type="binding site" evidence="10">
    <location>
        <position position="74"/>
    </location>
    <ligand>
        <name>Na(+)</name>
        <dbReference type="ChEBI" id="CHEBI:29101"/>
        <note>structural</note>
    </ligand>
</feature>
<dbReference type="GO" id="GO:0046872">
    <property type="term" value="F:metal ion binding"/>
    <property type="evidence" value="ECO:0007669"/>
    <property type="project" value="UniProtKB-KW"/>
</dbReference>
<comment type="subcellular location">
    <subcellularLocation>
        <location evidence="1 10">Cell membrane</location>
        <topology evidence="1 10">Multi-pass membrane protein</topology>
    </subcellularLocation>
</comment>
<dbReference type="PANTHER" id="PTHR28259">
    <property type="entry name" value="FLUORIDE EXPORT PROTEIN 1-RELATED"/>
    <property type="match status" value="1"/>
</dbReference>
<dbReference type="PANTHER" id="PTHR28259:SF1">
    <property type="entry name" value="FLUORIDE EXPORT PROTEIN 1-RELATED"/>
    <property type="match status" value="1"/>
</dbReference>
<gene>
    <name evidence="10 11" type="primary">crcB</name>
    <name evidence="10" type="synonym">fluC</name>
    <name evidence="11" type="ORF">F6W96_34355</name>
</gene>
<keyword evidence="10" id="KW-0813">Transport</keyword>
<dbReference type="NCBIfam" id="TIGR00494">
    <property type="entry name" value="crcB"/>
    <property type="match status" value="1"/>
</dbReference>